<dbReference type="EMBL" id="BQXS01011086">
    <property type="protein sequence ID" value="GKT35869.1"/>
    <property type="molecule type" value="Genomic_DNA"/>
</dbReference>
<feature type="transmembrane region" description="Helical" evidence="2">
    <location>
        <begin position="555"/>
        <end position="575"/>
    </location>
</feature>
<proteinExistence type="predicted"/>
<reference evidence="3" key="1">
    <citation type="submission" date="2022-03" db="EMBL/GenBank/DDBJ databases">
        <title>Draft genome sequence of Aduncisulcus paluster, a free-living microaerophilic Fornicata.</title>
        <authorList>
            <person name="Yuyama I."/>
            <person name="Kume K."/>
            <person name="Tamura T."/>
            <person name="Inagaki Y."/>
            <person name="Hashimoto T."/>
        </authorList>
    </citation>
    <scope>NUCLEOTIDE SEQUENCE</scope>
    <source>
        <strain evidence="3">NY0171</strain>
    </source>
</reference>
<organism evidence="3 4">
    <name type="scientific">Aduncisulcus paluster</name>
    <dbReference type="NCBI Taxonomy" id="2918883"/>
    <lineage>
        <taxon>Eukaryota</taxon>
        <taxon>Metamonada</taxon>
        <taxon>Carpediemonas-like organisms</taxon>
        <taxon>Aduncisulcus</taxon>
    </lineage>
</organism>
<name>A0ABQ5KTS7_9EUKA</name>
<keyword evidence="4" id="KW-1185">Reference proteome</keyword>
<evidence type="ECO:0000256" key="2">
    <source>
        <dbReference type="SAM" id="Phobius"/>
    </source>
</evidence>
<accession>A0ABQ5KTS7</accession>
<evidence type="ECO:0008006" key="5">
    <source>
        <dbReference type="Google" id="ProtNLM"/>
    </source>
</evidence>
<feature type="compositionally biased region" description="Basic and acidic residues" evidence="1">
    <location>
        <begin position="811"/>
        <end position="823"/>
    </location>
</feature>
<feature type="region of interest" description="Disordered" evidence="1">
    <location>
        <begin position="799"/>
        <end position="867"/>
    </location>
</feature>
<evidence type="ECO:0000256" key="1">
    <source>
        <dbReference type="SAM" id="MobiDB-lite"/>
    </source>
</evidence>
<feature type="compositionally biased region" description="Acidic residues" evidence="1">
    <location>
        <begin position="800"/>
        <end position="810"/>
    </location>
</feature>
<keyword evidence="2" id="KW-0472">Membrane</keyword>
<feature type="compositionally biased region" description="Acidic residues" evidence="1">
    <location>
        <begin position="438"/>
        <end position="466"/>
    </location>
</feature>
<keyword evidence="2" id="KW-0812">Transmembrane</keyword>
<feature type="transmembrane region" description="Helical" evidence="2">
    <location>
        <begin position="524"/>
        <end position="543"/>
    </location>
</feature>
<feature type="transmembrane region" description="Helical" evidence="2">
    <location>
        <begin position="717"/>
        <end position="736"/>
    </location>
</feature>
<dbReference type="PANTHER" id="PTHR11319:SF35">
    <property type="entry name" value="OUTER MEMBRANE PROTEIN PMPC-RELATED"/>
    <property type="match status" value="1"/>
</dbReference>
<feature type="region of interest" description="Disordered" evidence="1">
    <location>
        <begin position="258"/>
        <end position="290"/>
    </location>
</feature>
<evidence type="ECO:0000313" key="3">
    <source>
        <dbReference type="EMBL" id="GKT35869.1"/>
    </source>
</evidence>
<feature type="transmembrane region" description="Helical" evidence="2">
    <location>
        <begin position="662"/>
        <end position="681"/>
    </location>
</feature>
<dbReference type="PANTHER" id="PTHR11319">
    <property type="entry name" value="G PROTEIN-COUPLED RECEPTOR-RELATED"/>
    <property type="match status" value="1"/>
</dbReference>
<dbReference type="Proteomes" id="UP001057375">
    <property type="component" value="Unassembled WGS sequence"/>
</dbReference>
<feature type="transmembrane region" description="Helical" evidence="2">
    <location>
        <begin position="748"/>
        <end position="775"/>
    </location>
</feature>
<comment type="caution">
    <text evidence="3">The sequence shown here is derived from an EMBL/GenBank/DDBJ whole genome shotgun (WGS) entry which is preliminary data.</text>
</comment>
<feature type="transmembrane region" description="Helical" evidence="2">
    <location>
        <begin position="687"/>
        <end position="705"/>
    </location>
</feature>
<protein>
    <recommendedName>
        <fullName evidence="5">TRP C-terminal domain-containing protein</fullName>
    </recommendedName>
</protein>
<keyword evidence="2" id="KW-1133">Transmembrane helix</keyword>
<feature type="region of interest" description="Disordered" evidence="1">
    <location>
        <begin position="393"/>
        <end position="466"/>
    </location>
</feature>
<gene>
    <name evidence="3" type="ORF">ADUPG1_008938</name>
</gene>
<feature type="transmembrane region" description="Helical" evidence="2">
    <location>
        <begin position="615"/>
        <end position="641"/>
    </location>
</feature>
<sequence>MEPTVALSEDGIFVTVATSSDDDTFNSSAISPIFYQYDSSLSSAAHSVEQNISIAAIKEDTHGWAFIKLYGNEMNAYRLSLYLDTCNIDSALQVSGDNAFRAMCITCNGPSTYKGVYETGALCHPCPDGANCHNGGSIGSDSGYWTWLDADTGAIVLRSDGTVIHHECPIDGMCVGSEALLEANDYVMTPELIDGACEEGHGGLMCLSCDSSWVRGQVNDSCEECGNAVFTAFTFGGLLTIQIVFTIYACLSVAKDLTDDEDEEGEEEEEEEEERDGEVQNINIESPDQPIHSESIVTSASAPCIAKPVRSDGSISPLPVGMSPCVSVSELSLYIESQEIENTISSRPILRSSSSLRSTSSSLKSSSSLLVMQPSTGRLTPLSRASVAVAYGDSSESESIQTTSVDHVDGSKVDVSTVEQITNKRRRRKEEEEGMERGEEEEEEEEEQMEEVGEEEEEEEEEDEDDKMLSVATCLSLLLCHWQILIGAPWSINFGILTLDCIDLTPQLFSVGIMCLFPNSFTPFLMTLLNMLWPTLFIIFSLCGMAKIMAKLSSMFSVFDASILFSILCELFLMISTESAAYVFRVFKLGNPSGSDPTQSEYIWLYDPNIRLSDFQWKLLCYVAIAIFIFNFIFVPLFVSLCAWKKHQVGRSLPIMEGLKDGFTWFLIGLLLFRQLLQILIEVVDGGTIQIFGTAIVLVLFRIIFWKYSPFEEDSENQMTIWSFDILALSYLTLGLGEVLSSNSSGRWVFMVFAGLTIVFNVVFLVAMMLAMSVTGRKKIAKKLKGVILALKTKLMKGEGEEEEEEEETEGKDKVPSNDGKMDENEEISSSDAIKELQSEQSLRRGSLKQSKGDRWKKLPPLELSNE</sequence>
<evidence type="ECO:0000313" key="4">
    <source>
        <dbReference type="Proteomes" id="UP001057375"/>
    </source>
</evidence>
<feature type="compositionally biased region" description="Acidic residues" evidence="1">
    <location>
        <begin position="258"/>
        <end position="276"/>
    </location>
</feature>